<dbReference type="Gene3D" id="1.25.40.10">
    <property type="entry name" value="Tetratricopeptide repeat domain"/>
    <property type="match status" value="2"/>
</dbReference>
<dbReference type="AlphaFoldDB" id="A0A127M982"/>
<dbReference type="PANTHER" id="PTHR45586">
    <property type="entry name" value="TPR REPEAT-CONTAINING PROTEIN PA4667"/>
    <property type="match status" value="1"/>
</dbReference>
<dbReference type="KEGG" id="zal:AZF00_16500"/>
<dbReference type="PANTHER" id="PTHR45586:SF14">
    <property type="entry name" value="TETRATRICOPEPTIDE TPR_2 REPEAT PROTEIN"/>
    <property type="match status" value="1"/>
</dbReference>
<sequence>MSDYHSSTKAMRPVLVKLGCSLVLGVATVLALPVVSTAVQPLVGELSVGIAHAADRSEKPKRSTRRTPAIRAKIYEKLNEAQMAADEKKYSQAINLLNELRDKEGRNSLNSYELANLYNMYAFIYFTQEKYNLALDAYRNVVKQPDIPEAMELNTKYTIAQLYFVKEDYRNGVNTLLEWFKAKQEMQEDPGAGAYALLSQGYYQLKDLDKALKYIEVAINDYTSRGKVPKEQWWGLQRYLYYEKNDIKRVTAILEETLKHYQKKAYWLQLSAMYNELKMESKSTAAMETAYTEGVLDNDKELINMAYLFLSQEVPYKAAKVLDKGIKKGDIPATSKNLELLGNAWRQAQELKRAIPEMEKAAAKSDKGELWSRLGNIYLDNDEFDKAEKAIENAFKKGDLKRPDTAYLVLGMARFNLQEYEGAKKAFKEAAKSEKSKDYAKQWMQFMEKELERQEALKDG</sequence>
<dbReference type="PROSITE" id="PS50005">
    <property type="entry name" value="TPR"/>
    <property type="match status" value="1"/>
</dbReference>
<evidence type="ECO:0000313" key="5">
    <source>
        <dbReference type="Proteomes" id="UP000074119"/>
    </source>
</evidence>
<evidence type="ECO:0008006" key="6">
    <source>
        <dbReference type="Google" id="ProtNLM"/>
    </source>
</evidence>
<protein>
    <recommendedName>
        <fullName evidence="6">Beta-barrel assembly-enhancing protease</fullName>
    </recommendedName>
</protein>
<proteinExistence type="predicted"/>
<dbReference type="InterPro" id="IPR051012">
    <property type="entry name" value="CellSynth/LPSAsmb/PSIAsmb"/>
</dbReference>
<dbReference type="SUPFAM" id="SSF48452">
    <property type="entry name" value="TPR-like"/>
    <property type="match status" value="2"/>
</dbReference>
<keyword evidence="2 3" id="KW-0802">TPR repeat</keyword>
<evidence type="ECO:0000256" key="2">
    <source>
        <dbReference type="ARBA" id="ARBA00022803"/>
    </source>
</evidence>
<dbReference type="STRING" id="1470434.AZF00_16500"/>
<evidence type="ECO:0000256" key="3">
    <source>
        <dbReference type="PROSITE-ProRule" id="PRU00339"/>
    </source>
</evidence>
<evidence type="ECO:0000256" key="1">
    <source>
        <dbReference type="ARBA" id="ARBA00022737"/>
    </source>
</evidence>
<dbReference type="InterPro" id="IPR011990">
    <property type="entry name" value="TPR-like_helical_dom_sf"/>
</dbReference>
<dbReference type="EMBL" id="CP014544">
    <property type="protein sequence ID" value="AMO69803.1"/>
    <property type="molecule type" value="Genomic_DNA"/>
</dbReference>
<keyword evidence="1" id="KW-0677">Repeat</keyword>
<evidence type="ECO:0000313" key="4">
    <source>
        <dbReference type="EMBL" id="AMO69803.1"/>
    </source>
</evidence>
<dbReference type="Proteomes" id="UP000074119">
    <property type="component" value="Chromosome"/>
</dbReference>
<dbReference type="InterPro" id="IPR019734">
    <property type="entry name" value="TPR_rpt"/>
</dbReference>
<gene>
    <name evidence="4" type="ORF">AZF00_16500</name>
</gene>
<dbReference type="RefSeq" id="WP_008252307.1">
    <property type="nucleotide sequence ID" value="NZ_CP014544.1"/>
</dbReference>
<organism evidence="4 5">
    <name type="scientific">Zhongshania aliphaticivorans</name>
    <dbReference type="NCBI Taxonomy" id="1470434"/>
    <lineage>
        <taxon>Bacteria</taxon>
        <taxon>Pseudomonadati</taxon>
        <taxon>Pseudomonadota</taxon>
        <taxon>Gammaproteobacteria</taxon>
        <taxon>Cellvibrionales</taxon>
        <taxon>Spongiibacteraceae</taxon>
        <taxon>Zhongshania</taxon>
    </lineage>
</organism>
<reference evidence="4 5" key="1">
    <citation type="submission" date="2015-12" db="EMBL/GenBank/DDBJ databases">
        <authorList>
            <person name="Shamseldin A."/>
            <person name="Moawad H."/>
            <person name="Abd El-Rahim W.M."/>
            <person name="Sadowsky M.J."/>
        </authorList>
    </citation>
    <scope>NUCLEOTIDE SEQUENCE [LARGE SCALE GENOMIC DNA]</scope>
    <source>
        <strain evidence="4 5">SM2</strain>
    </source>
</reference>
<dbReference type="SMART" id="SM00028">
    <property type="entry name" value="TPR"/>
    <property type="match status" value="4"/>
</dbReference>
<accession>A0A127M982</accession>
<dbReference type="Pfam" id="PF13432">
    <property type="entry name" value="TPR_16"/>
    <property type="match status" value="1"/>
</dbReference>
<name>A0A127M982_9GAMM</name>
<feature type="repeat" description="TPR" evidence="3">
    <location>
        <begin position="404"/>
        <end position="437"/>
    </location>
</feature>